<proteinExistence type="predicted"/>
<comment type="caution">
    <text evidence="1">The sequence shown here is derived from an EMBL/GenBank/DDBJ whole genome shotgun (WGS) entry which is preliminary data.</text>
</comment>
<keyword evidence="2" id="KW-1185">Reference proteome</keyword>
<dbReference type="Proteomes" id="UP001335729">
    <property type="component" value="Unassembled WGS sequence"/>
</dbReference>
<dbReference type="RefSeq" id="WP_330506685.1">
    <property type="nucleotide sequence ID" value="NZ_JAZDUE010000018.1"/>
</dbReference>
<name>A0ABU7MY47_9ACTN</name>
<protein>
    <recommendedName>
        <fullName evidence="3">MarR family transcriptional regulator</fullName>
    </recommendedName>
</protein>
<sequence length="46" mass="4895">MSSTANIRHPERQAMLIEIVEAIRTLHVGAYDLLLALLSTGSAGSS</sequence>
<evidence type="ECO:0008006" key="3">
    <source>
        <dbReference type="Google" id="ProtNLM"/>
    </source>
</evidence>
<organism evidence="1 2">
    <name type="scientific">Gordonia prachuapensis</name>
    <dbReference type="NCBI Taxonomy" id="3115651"/>
    <lineage>
        <taxon>Bacteria</taxon>
        <taxon>Bacillati</taxon>
        <taxon>Actinomycetota</taxon>
        <taxon>Actinomycetes</taxon>
        <taxon>Mycobacteriales</taxon>
        <taxon>Gordoniaceae</taxon>
        <taxon>Gordonia</taxon>
    </lineage>
</organism>
<evidence type="ECO:0000313" key="1">
    <source>
        <dbReference type="EMBL" id="MEE4025257.1"/>
    </source>
</evidence>
<accession>A0ABU7MY47</accession>
<gene>
    <name evidence="1" type="ORF">V1Y59_19390</name>
</gene>
<dbReference type="EMBL" id="JAZDUE010000018">
    <property type="protein sequence ID" value="MEE4025257.1"/>
    <property type="molecule type" value="Genomic_DNA"/>
</dbReference>
<evidence type="ECO:0000313" key="2">
    <source>
        <dbReference type="Proteomes" id="UP001335729"/>
    </source>
</evidence>
<reference evidence="1 2" key="1">
    <citation type="submission" date="2024-01" db="EMBL/GenBank/DDBJ databases">
        <title>Draft genome sequence of Gordonia sp. PKS22-38.</title>
        <authorList>
            <person name="Suphannarot A."/>
            <person name="Mingma R."/>
        </authorList>
    </citation>
    <scope>NUCLEOTIDE SEQUENCE [LARGE SCALE GENOMIC DNA]</scope>
    <source>
        <strain evidence="1 2">PKS22-38</strain>
    </source>
</reference>